<dbReference type="InterPro" id="IPR053717">
    <property type="entry name" value="MerB_lyase_sf"/>
</dbReference>
<comment type="caution">
    <text evidence="1">The sequence shown here is derived from an EMBL/GenBank/DDBJ whole genome shotgun (WGS) entry which is preliminary data.</text>
</comment>
<evidence type="ECO:0000313" key="2">
    <source>
        <dbReference type="Proteomes" id="UP000297900"/>
    </source>
</evidence>
<dbReference type="Proteomes" id="UP000297900">
    <property type="component" value="Unassembled WGS sequence"/>
</dbReference>
<dbReference type="EMBL" id="SOMN01000002">
    <property type="protein sequence ID" value="TFE30853.1"/>
    <property type="molecule type" value="Genomic_DNA"/>
</dbReference>
<dbReference type="RefSeq" id="WP_135150732.1">
    <property type="nucleotide sequence ID" value="NZ_SOMN01000002.1"/>
</dbReference>
<keyword evidence="2" id="KW-1185">Reference proteome</keyword>
<dbReference type="AlphaFoldDB" id="A0A4Y8MB45"/>
<evidence type="ECO:0000313" key="1">
    <source>
        <dbReference type="EMBL" id="TFE30853.1"/>
    </source>
</evidence>
<evidence type="ECO:0008006" key="3">
    <source>
        <dbReference type="Google" id="ProtNLM"/>
    </source>
</evidence>
<proteinExistence type="predicted"/>
<dbReference type="Gene3D" id="3.30.450.410">
    <property type="match status" value="1"/>
</dbReference>
<protein>
    <recommendedName>
        <fullName evidence="3">MarR family transcriptional regulator</fullName>
    </recommendedName>
</protein>
<dbReference type="InterPro" id="IPR036390">
    <property type="entry name" value="WH_DNA-bd_sf"/>
</dbReference>
<gene>
    <name evidence="1" type="ORF">E2980_03495</name>
</gene>
<sequence>MLDDTSRKLLRILDSHSYVPAIAELARKAGRKQWQIKKALKDLADKDHIDYDPNRHHELKVVLAWEIDPIIPQQTLKWWEHD</sequence>
<reference evidence="1 2" key="1">
    <citation type="submission" date="2019-03" db="EMBL/GenBank/DDBJ databases">
        <title>Cohnella endophytica sp. nov., a novel endophytic bacterium isolated from bark of Sonneratia apetala.</title>
        <authorList>
            <person name="Tuo L."/>
        </authorList>
    </citation>
    <scope>NUCLEOTIDE SEQUENCE [LARGE SCALE GENOMIC DNA]</scope>
    <source>
        <strain evidence="1 2">CCTCC AB 208254</strain>
    </source>
</reference>
<accession>A0A4Y8MB45</accession>
<dbReference type="OrthoDB" id="2680308at2"/>
<name>A0A4Y8MB45_9BACL</name>
<organism evidence="1 2">
    <name type="scientific">Cohnella luojiensis</name>
    <dbReference type="NCBI Taxonomy" id="652876"/>
    <lineage>
        <taxon>Bacteria</taxon>
        <taxon>Bacillati</taxon>
        <taxon>Bacillota</taxon>
        <taxon>Bacilli</taxon>
        <taxon>Bacillales</taxon>
        <taxon>Paenibacillaceae</taxon>
        <taxon>Cohnella</taxon>
    </lineage>
</organism>
<dbReference type="SUPFAM" id="SSF46785">
    <property type="entry name" value="Winged helix' DNA-binding domain"/>
    <property type="match status" value="1"/>
</dbReference>